<comment type="caution">
    <text evidence="1">The sequence shown here is derived from an EMBL/GenBank/DDBJ whole genome shotgun (WGS) entry which is preliminary data.</text>
</comment>
<dbReference type="Proteomes" id="UP001225034">
    <property type="component" value="Unassembled WGS sequence"/>
</dbReference>
<reference evidence="1 2" key="1">
    <citation type="submission" date="2023-07" db="EMBL/GenBank/DDBJ databases">
        <title>Genomic Encyclopedia of Type Strains, Phase IV (KMG-IV): sequencing the most valuable type-strain genomes for metagenomic binning, comparative biology and taxonomic classification.</title>
        <authorList>
            <person name="Goeker M."/>
        </authorList>
    </citation>
    <scope>NUCLEOTIDE SEQUENCE [LARGE SCALE GENOMIC DNA]</scope>
    <source>
        <strain evidence="1 2">DSM 19154</strain>
    </source>
</reference>
<evidence type="ECO:0000313" key="2">
    <source>
        <dbReference type="Proteomes" id="UP001225034"/>
    </source>
</evidence>
<evidence type="ECO:0000313" key="1">
    <source>
        <dbReference type="EMBL" id="MDQ0208864.1"/>
    </source>
</evidence>
<keyword evidence="2" id="KW-1185">Reference proteome</keyword>
<dbReference type="EMBL" id="JAUSUA010000007">
    <property type="protein sequence ID" value="MDQ0208864.1"/>
    <property type="molecule type" value="Genomic_DNA"/>
</dbReference>
<protein>
    <submittedName>
        <fullName evidence="1">Uncharacterized protein</fullName>
    </submittedName>
</protein>
<organism evidence="1 2">
    <name type="scientific">Alkalicoccobacillus murimartini</name>
    <dbReference type="NCBI Taxonomy" id="171685"/>
    <lineage>
        <taxon>Bacteria</taxon>
        <taxon>Bacillati</taxon>
        <taxon>Bacillota</taxon>
        <taxon>Bacilli</taxon>
        <taxon>Bacillales</taxon>
        <taxon>Bacillaceae</taxon>
        <taxon>Alkalicoccobacillus</taxon>
    </lineage>
</organism>
<accession>A0ABT9YLV9</accession>
<name>A0ABT9YLV9_9BACI</name>
<gene>
    <name evidence="1" type="ORF">J2S05_003688</name>
</gene>
<proteinExistence type="predicted"/>
<dbReference type="RefSeq" id="WP_306985276.1">
    <property type="nucleotide sequence ID" value="NZ_JAUSUA010000007.1"/>
</dbReference>
<sequence>MNKDLMIATRIFSVILNNVLLRKGDLLRIFVKRIPNQKLIGAAFELKWVVK</sequence>